<dbReference type="PANTHER" id="PTHR37426:SF1">
    <property type="entry name" value="RIBOSOMAL RNA LARGE SUBUNIT METHYLTRANSFERASE J"/>
    <property type="match status" value="1"/>
</dbReference>
<feature type="binding site" evidence="1">
    <location>
        <position position="19"/>
    </location>
    <ligand>
        <name>S-adenosyl-L-methionine</name>
        <dbReference type="ChEBI" id="CHEBI:59789"/>
    </ligand>
</feature>
<dbReference type="EC" id="2.1.1.266" evidence="1"/>
<name>A0A1H2T1G0_9GAMM</name>
<dbReference type="RefSeq" id="WP_091811661.1">
    <property type="nucleotide sequence ID" value="NZ_FNNE01000002.1"/>
</dbReference>
<dbReference type="PANTHER" id="PTHR37426">
    <property type="entry name" value="RIBOSOMAL RNA LARGE SUBUNIT METHYLTRANSFERASE J"/>
    <property type="match status" value="1"/>
</dbReference>
<keyword evidence="1 2" id="KW-0489">Methyltransferase</keyword>
<feature type="binding site" evidence="1">
    <location>
        <position position="121"/>
    </location>
    <ligand>
        <name>S-adenosyl-L-methionine</name>
        <dbReference type="ChEBI" id="CHEBI:59789"/>
    </ligand>
</feature>
<evidence type="ECO:0000256" key="1">
    <source>
        <dbReference type="HAMAP-Rule" id="MF_00934"/>
    </source>
</evidence>
<evidence type="ECO:0000313" key="2">
    <source>
        <dbReference type="EMBL" id="SDW37682.1"/>
    </source>
</evidence>
<comment type="catalytic activity">
    <reaction evidence="1">
        <text>adenosine(2030) in 23S rRNA + S-adenosyl-L-methionine = N(6)-methyladenosine(2030) in 23S rRNA + S-adenosyl-L-homocysteine + H(+)</text>
        <dbReference type="Rhea" id="RHEA:43736"/>
        <dbReference type="Rhea" id="RHEA-COMP:10668"/>
        <dbReference type="Rhea" id="RHEA-COMP:10669"/>
        <dbReference type="ChEBI" id="CHEBI:15378"/>
        <dbReference type="ChEBI" id="CHEBI:57856"/>
        <dbReference type="ChEBI" id="CHEBI:59789"/>
        <dbReference type="ChEBI" id="CHEBI:74411"/>
        <dbReference type="ChEBI" id="CHEBI:74449"/>
        <dbReference type="EC" id="2.1.1.266"/>
    </reaction>
</comment>
<gene>
    <name evidence="1" type="primary">rlmJ</name>
    <name evidence="2" type="ORF">SAMN04487960_102307</name>
</gene>
<dbReference type="GO" id="GO:0070475">
    <property type="term" value="P:rRNA base methylation"/>
    <property type="evidence" value="ECO:0007669"/>
    <property type="project" value="UniProtKB-UniRule"/>
</dbReference>
<dbReference type="HAMAP" id="MF_00934">
    <property type="entry name" value="23SrRNA_methyltr_J"/>
    <property type="match status" value="1"/>
</dbReference>
<organism evidence="2 3">
    <name type="scientific">Marinobacter mobilis</name>
    <dbReference type="NCBI Taxonomy" id="488533"/>
    <lineage>
        <taxon>Bacteria</taxon>
        <taxon>Pseudomonadati</taxon>
        <taxon>Pseudomonadota</taxon>
        <taxon>Gammaproteobacteria</taxon>
        <taxon>Pseudomonadales</taxon>
        <taxon>Marinobacteraceae</taxon>
        <taxon>Marinobacter</taxon>
    </lineage>
</organism>
<protein>
    <recommendedName>
        <fullName evidence="1">Ribosomal RNA large subunit methyltransferase J</fullName>
        <ecNumber evidence="1">2.1.1.266</ecNumber>
    </recommendedName>
    <alternativeName>
        <fullName evidence="1">23S rRNA (adenine(2030)-N6)-methyltransferase</fullName>
    </alternativeName>
    <alternativeName>
        <fullName evidence="1">23S rRNA m6A2030 methyltransferase</fullName>
    </alternativeName>
</protein>
<keyword evidence="3" id="KW-1185">Reference proteome</keyword>
<dbReference type="Proteomes" id="UP000199675">
    <property type="component" value="Unassembled WGS sequence"/>
</dbReference>
<comment type="function">
    <text evidence="1">Specifically methylates the adenine in position 2030 of 23S rRNA.</text>
</comment>
<proteinExistence type="inferred from homology"/>
<dbReference type="InterPro" id="IPR007473">
    <property type="entry name" value="RlmJ"/>
</dbReference>
<feature type="site" description="Interaction with substrate rRNA" evidence="1">
    <location>
        <position position="4"/>
    </location>
</feature>
<feature type="active site" description="Proton acceptor" evidence="1">
    <location>
        <position position="166"/>
    </location>
</feature>
<keyword evidence="1" id="KW-0949">S-adenosyl-L-methionine</keyword>
<keyword evidence="1 2" id="KW-0808">Transferase</keyword>
<feature type="binding site" evidence="1">
    <location>
        <position position="42"/>
    </location>
    <ligand>
        <name>S-adenosyl-L-methionine</name>
        <dbReference type="ChEBI" id="CHEBI:59789"/>
    </ligand>
</feature>
<dbReference type="InterPro" id="IPR029063">
    <property type="entry name" value="SAM-dependent_MTases_sf"/>
</dbReference>
<dbReference type="OrthoDB" id="9791274at2"/>
<dbReference type="GO" id="GO:0003723">
    <property type="term" value="F:RNA binding"/>
    <property type="evidence" value="ECO:0007669"/>
    <property type="project" value="UniProtKB-UniRule"/>
</dbReference>
<feature type="binding site" evidence="1">
    <location>
        <position position="166"/>
    </location>
    <ligand>
        <name>S-adenosyl-L-methionine</name>
        <dbReference type="ChEBI" id="CHEBI:59789"/>
    </ligand>
</feature>
<dbReference type="AlphaFoldDB" id="A0A1H2T1G0"/>
<comment type="subunit">
    <text evidence="1">Monomer.</text>
</comment>
<sequence>MLSYLHAFHAGNYADVQKHAALTLALAMMEAKSSAIACFDTHAGSGLYELDSDRARKTAEADRGIRRVWDHRDALVSADWQPLLEILTTINGHAGPLSRYAGSPEWFLRFLRAQDSLTLYELHSSEGEQLSSVVGGRNARVRREDGLKGLLRALPPKAPRLLALVDPSYEIKEDYAAVAKTLEKAWRLCRHGVFLIWYPILTEGHERTLLEAVRASTVRKVLRNELRLVNPPVRGMIGTGLLVVNPPWQFPERLETMLGEVCKSDLLDTTMTQDWLVPE</sequence>
<dbReference type="GO" id="GO:0036307">
    <property type="term" value="F:23S rRNA (adenine(2030)-N(6))-methyltransferase activity"/>
    <property type="evidence" value="ECO:0007669"/>
    <property type="project" value="UniProtKB-UniRule"/>
</dbReference>
<dbReference type="Pfam" id="PF04378">
    <property type="entry name" value="RsmJ"/>
    <property type="match status" value="1"/>
</dbReference>
<keyword evidence="1" id="KW-0698">rRNA processing</keyword>
<dbReference type="Gene3D" id="3.40.50.150">
    <property type="entry name" value="Vaccinia Virus protein VP39"/>
    <property type="match status" value="1"/>
</dbReference>
<dbReference type="GO" id="GO:0005829">
    <property type="term" value="C:cytosol"/>
    <property type="evidence" value="ECO:0007669"/>
    <property type="project" value="TreeGrafter"/>
</dbReference>
<reference evidence="2 3" key="1">
    <citation type="submission" date="2016-10" db="EMBL/GenBank/DDBJ databases">
        <authorList>
            <person name="de Groot N.N."/>
        </authorList>
    </citation>
    <scope>NUCLEOTIDE SEQUENCE [LARGE SCALE GENOMIC DNA]</scope>
    <source>
        <strain evidence="2 3">CGMCC 1.7059</strain>
    </source>
</reference>
<accession>A0A1H2T1G0</accession>
<dbReference type="EMBL" id="FNNE01000002">
    <property type="protein sequence ID" value="SDW37682.1"/>
    <property type="molecule type" value="Genomic_DNA"/>
</dbReference>
<dbReference type="STRING" id="488533.SAMN04487960_102307"/>
<dbReference type="SUPFAM" id="SSF53335">
    <property type="entry name" value="S-adenosyl-L-methionine-dependent methyltransferases"/>
    <property type="match status" value="1"/>
</dbReference>
<feature type="binding site" evidence="1">
    <location>
        <begin position="145"/>
        <end position="146"/>
    </location>
    <ligand>
        <name>S-adenosyl-L-methionine</name>
        <dbReference type="ChEBI" id="CHEBI:59789"/>
    </ligand>
</feature>
<evidence type="ECO:0000313" key="3">
    <source>
        <dbReference type="Proteomes" id="UP000199675"/>
    </source>
</evidence>
<keyword evidence="1" id="KW-0694">RNA-binding</keyword>
<comment type="similarity">
    <text evidence="1">Belongs to the RlmJ family.</text>
</comment>
<feature type="binding site" evidence="1">
    <location>
        <position position="103"/>
    </location>
    <ligand>
        <name>S-adenosyl-L-methionine</name>
        <dbReference type="ChEBI" id="CHEBI:59789"/>
    </ligand>
</feature>